<evidence type="ECO:0000313" key="3">
    <source>
        <dbReference type="Proteomes" id="UP000239649"/>
    </source>
</evidence>
<keyword evidence="3" id="KW-1185">Reference proteome</keyword>
<name>A0A2P6VPY6_9CHLO</name>
<gene>
    <name evidence="2" type="primary">g211</name>
    <name evidence="2" type="ORF">C2E20_0211</name>
</gene>
<feature type="region of interest" description="Disordered" evidence="1">
    <location>
        <begin position="16"/>
        <end position="41"/>
    </location>
</feature>
<dbReference type="SUPFAM" id="SSF56112">
    <property type="entry name" value="Protein kinase-like (PK-like)"/>
    <property type="match status" value="1"/>
</dbReference>
<protein>
    <submittedName>
        <fullName evidence="2">Kinase-like superfamily</fullName>
    </submittedName>
</protein>
<dbReference type="Proteomes" id="UP000239649">
    <property type="component" value="Unassembled WGS sequence"/>
</dbReference>
<dbReference type="EMBL" id="LHPF02000001">
    <property type="protein sequence ID" value="PSC76125.1"/>
    <property type="molecule type" value="Genomic_DNA"/>
</dbReference>
<comment type="caution">
    <text evidence="2">The sequence shown here is derived from an EMBL/GenBank/DDBJ whole genome shotgun (WGS) entry which is preliminary data.</text>
</comment>
<dbReference type="GO" id="GO:0016301">
    <property type="term" value="F:kinase activity"/>
    <property type="evidence" value="ECO:0007669"/>
    <property type="project" value="UniProtKB-KW"/>
</dbReference>
<reference evidence="2 3" key="1">
    <citation type="journal article" date="2018" name="Plant J.">
        <title>Genome sequences of Chlorella sorokiniana UTEX 1602 and Micractinium conductrix SAG 241.80: implications to maltose excretion by a green alga.</title>
        <authorList>
            <person name="Arriola M.B."/>
            <person name="Velmurugan N."/>
            <person name="Zhang Y."/>
            <person name="Plunkett M.H."/>
            <person name="Hondzo H."/>
            <person name="Barney B.M."/>
        </authorList>
    </citation>
    <scope>NUCLEOTIDE SEQUENCE [LARGE SCALE GENOMIC DNA]</scope>
    <source>
        <strain evidence="2 3">SAG 241.80</strain>
    </source>
</reference>
<sequence length="601" mass="64695">MAEGGCVSPGVTLETALSGAPSDEGSSFQEAVSSGTTSSFETADDPAAVAAIVLPRRYRVADGGELLRGLRLGKFLGAGMQAKVYRLEVEGGKPSGRVIKINHGDLGSKILNNNWVWVGMDREWTVGSQLRLALQVPETGALPGFMAVHDCVLRREGSCSPGSGPGGCSAPPASARFAGMVMGELRGWEIYKRIETPHFHNISYIKTMLYQVFSALDRAQRALGFHHADLGMRNILEHYPTLWSEVEGGEAAAAALPRRPGFTCNADGSRLPLGPEVEFKIIDYGLAKLSDKLAAAAGGRAGRQQQAAVQEMMQSLKLNCRRSGAQLEIEARKAGVARRCTWLAGLCGCNPAAHKFTTKAPPLKDKALRVLRTLSMGRRGGGGGGGGAVADVERGEQERPHRFATVPQLPDASCDRGGRQYRRKTKSPIETLYRHFWHRKGDVFHLLLNLALALDARVWPAQDEETVEDLISLVHHVTGIRMSASYADVGEGEARNLLGALVCMHRPHVIGGDDDDAPTLDARTRYGRRARASLWLKRWYFRIKAHCLPYNSGLRAAEALVHPFFGAGGVQHAPLPAPLAAMGLDQMLALGEAGEAGKAAV</sequence>
<feature type="compositionally biased region" description="Polar residues" evidence="1">
    <location>
        <begin position="24"/>
        <end position="41"/>
    </location>
</feature>
<dbReference type="OrthoDB" id="508592at2759"/>
<dbReference type="AlphaFoldDB" id="A0A2P6VPY6"/>
<accession>A0A2P6VPY6</accession>
<evidence type="ECO:0000313" key="2">
    <source>
        <dbReference type="EMBL" id="PSC76125.1"/>
    </source>
</evidence>
<evidence type="ECO:0000256" key="1">
    <source>
        <dbReference type="SAM" id="MobiDB-lite"/>
    </source>
</evidence>
<proteinExistence type="predicted"/>
<dbReference type="InterPro" id="IPR011009">
    <property type="entry name" value="Kinase-like_dom_sf"/>
</dbReference>
<organism evidence="2 3">
    <name type="scientific">Micractinium conductrix</name>
    <dbReference type="NCBI Taxonomy" id="554055"/>
    <lineage>
        <taxon>Eukaryota</taxon>
        <taxon>Viridiplantae</taxon>
        <taxon>Chlorophyta</taxon>
        <taxon>core chlorophytes</taxon>
        <taxon>Trebouxiophyceae</taxon>
        <taxon>Chlorellales</taxon>
        <taxon>Chlorellaceae</taxon>
        <taxon>Chlorella clade</taxon>
        <taxon>Micractinium</taxon>
    </lineage>
</organism>
<dbReference type="Gene3D" id="1.10.510.10">
    <property type="entry name" value="Transferase(Phosphotransferase) domain 1"/>
    <property type="match status" value="1"/>
</dbReference>